<evidence type="ECO:0000259" key="6">
    <source>
        <dbReference type="Pfam" id="PF00155"/>
    </source>
</evidence>
<dbReference type="GO" id="GO:0030170">
    <property type="term" value="F:pyridoxal phosphate binding"/>
    <property type="evidence" value="ECO:0007669"/>
    <property type="project" value="InterPro"/>
</dbReference>
<accession>A0A1E3P9D3</accession>
<protein>
    <recommendedName>
        <fullName evidence="6">Aminotransferase class I/classII large domain-containing protein</fullName>
    </recommendedName>
</protein>
<dbReference type="GO" id="GO:0008793">
    <property type="term" value="F:aromatic-amino-acid transaminase activity"/>
    <property type="evidence" value="ECO:0007669"/>
    <property type="project" value="EnsemblFungi"/>
</dbReference>
<dbReference type="OrthoDB" id="691673at2759"/>
<proteinExistence type="inferred from homology"/>
<gene>
    <name evidence="7" type="ORF">WICANDRAFT_25789</name>
</gene>
<comment type="cofactor">
    <cofactor evidence="1">
        <name>pyridoxal 5'-phosphate</name>
        <dbReference type="ChEBI" id="CHEBI:597326"/>
    </cofactor>
</comment>
<dbReference type="InterPro" id="IPR004839">
    <property type="entry name" value="Aminotransferase_I/II_large"/>
</dbReference>
<sequence>MTDSSLLSHISNRAKERVLVSFGGAPIPETVSKHPSPISLAGGRPHAEFFPIHKLQLEIIDEPFSNKLKHNVNEVVKFNDQTLDLSTGLQYGPTEGHEQVLSFAKELINKTNQPGYDDWDLIFTNGTGDSLHKVFNLLINPGDVVLVESYTYVPVVANIVNYGGIVVSAKLDFNKKGIDVEWLSDLLDNWGNSEYSHLSKPKALYTIPTGQNPTGLSIKNEDRSKIYKLAQKHDFIIIEDDPYGYIQLGKYTDGETNQFDNTDEYSLEKYIEDDLPNSFIQFDTEGRVLRLESFSKVFAPGTRLGFIVGLKNFIKHISRHTLVSTRASSGVSQILLNSVLEHVGGVEGWLKWNIKISKEYTKRKNLLLKTLFDSDAFTKGQFEVIEPEAGMFIIINVNFPENEDGDYREPLEQLRYKTLENGVLVVLGKNMAFEEEYSKQAKFLRLTIATQDSDGEIIEGANRLTKAISEYFTR</sequence>
<dbReference type="Pfam" id="PF00155">
    <property type="entry name" value="Aminotran_1_2"/>
    <property type="match status" value="1"/>
</dbReference>
<dbReference type="PANTHER" id="PTHR42790">
    <property type="entry name" value="AMINOTRANSFERASE"/>
    <property type="match status" value="1"/>
</dbReference>
<dbReference type="Proteomes" id="UP000094112">
    <property type="component" value="Unassembled WGS sequence"/>
</dbReference>
<evidence type="ECO:0000256" key="3">
    <source>
        <dbReference type="ARBA" id="ARBA00022576"/>
    </source>
</evidence>
<dbReference type="CDD" id="cd00609">
    <property type="entry name" value="AAT_like"/>
    <property type="match status" value="1"/>
</dbReference>
<dbReference type="InterPro" id="IPR015421">
    <property type="entry name" value="PyrdxlP-dep_Trfase_major"/>
</dbReference>
<dbReference type="InterPro" id="IPR015424">
    <property type="entry name" value="PyrdxlP-dep_Trfase"/>
</dbReference>
<evidence type="ECO:0000313" key="8">
    <source>
        <dbReference type="Proteomes" id="UP000094112"/>
    </source>
</evidence>
<dbReference type="Gene3D" id="3.40.640.10">
    <property type="entry name" value="Type I PLP-dependent aspartate aminotransferase-like (Major domain)"/>
    <property type="match status" value="1"/>
</dbReference>
<keyword evidence="4" id="KW-0808">Transferase</keyword>
<evidence type="ECO:0000256" key="4">
    <source>
        <dbReference type="ARBA" id="ARBA00022679"/>
    </source>
</evidence>
<dbReference type="EMBL" id="KV454208">
    <property type="protein sequence ID" value="ODQ62016.1"/>
    <property type="molecule type" value="Genomic_DNA"/>
</dbReference>
<keyword evidence="5" id="KW-0663">Pyridoxal phosphate</keyword>
<keyword evidence="8" id="KW-1185">Reference proteome</keyword>
<dbReference type="GeneID" id="30198437"/>
<comment type="similarity">
    <text evidence="2">Belongs to the class-I pyridoxal-phosphate-dependent aminotransferase family.</text>
</comment>
<evidence type="ECO:0000313" key="7">
    <source>
        <dbReference type="EMBL" id="ODQ62016.1"/>
    </source>
</evidence>
<dbReference type="RefSeq" id="XP_019041223.1">
    <property type="nucleotide sequence ID" value="XM_019181191.1"/>
</dbReference>
<dbReference type="AlphaFoldDB" id="A0A1E3P9D3"/>
<dbReference type="InterPro" id="IPR050859">
    <property type="entry name" value="Class-I_PLP-dep_aminotransf"/>
</dbReference>
<dbReference type="SUPFAM" id="SSF53383">
    <property type="entry name" value="PLP-dependent transferases"/>
    <property type="match status" value="1"/>
</dbReference>
<dbReference type="STRING" id="683960.A0A1E3P9D3"/>
<dbReference type="GO" id="GO:0019878">
    <property type="term" value="P:lysine biosynthetic process via aminoadipic acid"/>
    <property type="evidence" value="ECO:0007669"/>
    <property type="project" value="TreeGrafter"/>
</dbReference>
<organism evidence="7 8">
    <name type="scientific">Wickerhamomyces anomalus (strain ATCC 58044 / CBS 1984 / NCYC 433 / NRRL Y-366-8)</name>
    <name type="common">Yeast</name>
    <name type="synonym">Hansenula anomala</name>
    <dbReference type="NCBI Taxonomy" id="683960"/>
    <lineage>
        <taxon>Eukaryota</taxon>
        <taxon>Fungi</taxon>
        <taxon>Dikarya</taxon>
        <taxon>Ascomycota</taxon>
        <taxon>Saccharomycotina</taxon>
        <taxon>Saccharomycetes</taxon>
        <taxon>Phaffomycetales</taxon>
        <taxon>Wickerhamomycetaceae</taxon>
        <taxon>Wickerhamomyces</taxon>
    </lineage>
</organism>
<dbReference type="GO" id="GO:0009094">
    <property type="term" value="P:L-phenylalanine biosynthetic process"/>
    <property type="evidence" value="ECO:0007669"/>
    <property type="project" value="EnsemblFungi"/>
</dbReference>
<feature type="domain" description="Aminotransferase class I/classII large" evidence="6">
    <location>
        <begin position="69"/>
        <end position="452"/>
    </location>
</feature>
<dbReference type="GO" id="GO:0006571">
    <property type="term" value="P:tyrosine biosynthetic process"/>
    <property type="evidence" value="ECO:0007669"/>
    <property type="project" value="EnsemblFungi"/>
</dbReference>
<dbReference type="PANTHER" id="PTHR42790:SF2">
    <property type="entry name" value="AROMATIC AMINO ACID AMINOTRANSFERASE 2"/>
    <property type="match status" value="1"/>
</dbReference>
<evidence type="ECO:0000256" key="2">
    <source>
        <dbReference type="ARBA" id="ARBA00007441"/>
    </source>
</evidence>
<reference evidence="7 8" key="1">
    <citation type="journal article" date="2016" name="Proc. Natl. Acad. Sci. U.S.A.">
        <title>Comparative genomics of biotechnologically important yeasts.</title>
        <authorList>
            <person name="Riley R."/>
            <person name="Haridas S."/>
            <person name="Wolfe K.H."/>
            <person name="Lopes M.R."/>
            <person name="Hittinger C.T."/>
            <person name="Goeker M."/>
            <person name="Salamov A.A."/>
            <person name="Wisecaver J.H."/>
            <person name="Long T.M."/>
            <person name="Calvey C.H."/>
            <person name="Aerts A.L."/>
            <person name="Barry K.W."/>
            <person name="Choi C."/>
            <person name="Clum A."/>
            <person name="Coughlan A.Y."/>
            <person name="Deshpande S."/>
            <person name="Douglass A.P."/>
            <person name="Hanson S.J."/>
            <person name="Klenk H.-P."/>
            <person name="LaButti K.M."/>
            <person name="Lapidus A."/>
            <person name="Lindquist E.A."/>
            <person name="Lipzen A.M."/>
            <person name="Meier-Kolthoff J.P."/>
            <person name="Ohm R.A."/>
            <person name="Otillar R.P."/>
            <person name="Pangilinan J.L."/>
            <person name="Peng Y."/>
            <person name="Rokas A."/>
            <person name="Rosa C.A."/>
            <person name="Scheuner C."/>
            <person name="Sibirny A.A."/>
            <person name="Slot J.C."/>
            <person name="Stielow J.B."/>
            <person name="Sun H."/>
            <person name="Kurtzman C.P."/>
            <person name="Blackwell M."/>
            <person name="Grigoriev I.V."/>
            <person name="Jeffries T.W."/>
        </authorList>
    </citation>
    <scope>NUCLEOTIDE SEQUENCE [LARGE SCALE GENOMIC DNA]</scope>
    <source>
        <strain evidence="8">ATCC 58044 / CBS 1984 / NCYC 433 / NRRL Y-366-8</strain>
    </source>
</reference>
<dbReference type="GO" id="GO:0047536">
    <property type="term" value="F:2-aminoadipate transaminase activity"/>
    <property type="evidence" value="ECO:0007669"/>
    <property type="project" value="TreeGrafter"/>
</dbReference>
<dbReference type="GO" id="GO:0009074">
    <property type="term" value="P:aromatic amino acid family catabolic process"/>
    <property type="evidence" value="ECO:0007669"/>
    <property type="project" value="TreeGrafter"/>
</dbReference>
<evidence type="ECO:0000256" key="5">
    <source>
        <dbReference type="ARBA" id="ARBA00022898"/>
    </source>
</evidence>
<evidence type="ECO:0000256" key="1">
    <source>
        <dbReference type="ARBA" id="ARBA00001933"/>
    </source>
</evidence>
<name>A0A1E3P9D3_WICAA</name>
<keyword evidence="3" id="KW-0032">Aminotransferase</keyword>